<comment type="caution">
    <text evidence="1">The sequence shown here is derived from an EMBL/GenBank/DDBJ whole genome shotgun (WGS) entry which is preliminary data.</text>
</comment>
<evidence type="ECO:0000313" key="1">
    <source>
        <dbReference type="EMBL" id="GFQ74471.1"/>
    </source>
</evidence>
<dbReference type="EMBL" id="BMAO01021434">
    <property type="protein sequence ID" value="GFQ74471.1"/>
    <property type="molecule type" value="Genomic_DNA"/>
</dbReference>
<keyword evidence="2" id="KW-1185">Reference proteome</keyword>
<organism evidence="1 2">
    <name type="scientific">Trichonephila clavata</name>
    <name type="common">Joro spider</name>
    <name type="synonym">Nephila clavata</name>
    <dbReference type="NCBI Taxonomy" id="2740835"/>
    <lineage>
        <taxon>Eukaryota</taxon>
        <taxon>Metazoa</taxon>
        <taxon>Ecdysozoa</taxon>
        <taxon>Arthropoda</taxon>
        <taxon>Chelicerata</taxon>
        <taxon>Arachnida</taxon>
        <taxon>Araneae</taxon>
        <taxon>Araneomorphae</taxon>
        <taxon>Entelegynae</taxon>
        <taxon>Araneoidea</taxon>
        <taxon>Nephilidae</taxon>
        <taxon>Trichonephila</taxon>
    </lineage>
</organism>
<protein>
    <submittedName>
        <fullName evidence="1">OTU domain-containing protein</fullName>
    </submittedName>
</protein>
<name>A0A8X6FAW4_TRICU</name>
<gene>
    <name evidence="1" type="primary">evm_012338</name>
    <name evidence="1" type="ORF">TNCT_430541</name>
</gene>
<dbReference type="AlphaFoldDB" id="A0A8X6FAW4"/>
<accession>A0A8X6FAW4</accession>
<proteinExistence type="predicted"/>
<sequence>MSTLIAPISNTGPVEIHPRPANAEQERVVRGDVEQMEHDANNSTVCQYKDYQKFSTAHDEFKTKFLENNFGAVCSVCDRLWHENNMKRLPLRAKELFLAEFPDVSFETASVCATCYLALNLMKLLYKLKNDGVKIDDDTLDSLHYNSKATLINQDPVTCVCAIHFNKLVDTIMGILQSKRHSSFERHYVNFFFKRTEFQHRGSQHAHILLWLNNAPEDAINGDQNFAIYLIDSLVSVSKENASGHEKLQEHKHTFTCYQKIGNAANQKCRFGAPFMSS</sequence>
<evidence type="ECO:0000313" key="2">
    <source>
        <dbReference type="Proteomes" id="UP000887116"/>
    </source>
</evidence>
<dbReference type="Proteomes" id="UP000887116">
    <property type="component" value="Unassembled WGS sequence"/>
</dbReference>
<dbReference type="OrthoDB" id="7694336at2759"/>
<reference evidence="1" key="1">
    <citation type="submission" date="2020-07" db="EMBL/GenBank/DDBJ databases">
        <title>Multicomponent nature underlies the extraordinary mechanical properties of spider dragline silk.</title>
        <authorList>
            <person name="Kono N."/>
            <person name="Nakamura H."/>
            <person name="Mori M."/>
            <person name="Yoshida Y."/>
            <person name="Ohtoshi R."/>
            <person name="Malay A.D."/>
            <person name="Moran D.A.P."/>
            <person name="Tomita M."/>
            <person name="Numata K."/>
            <person name="Arakawa K."/>
        </authorList>
    </citation>
    <scope>NUCLEOTIDE SEQUENCE</scope>
</reference>